<gene>
    <name evidence="1" type="ORF">J2X21_005030</name>
</gene>
<evidence type="ECO:0000313" key="2">
    <source>
        <dbReference type="Proteomes" id="UP001180825"/>
    </source>
</evidence>
<accession>A0ABU2AGU4</accession>
<dbReference type="RefSeq" id="WP_310332868.1">
    <property type="nucleotide sequence ID" value="NZ_JAVDXV010000012.1"/>
</dbReference>
<evidence type="ECO:0000313" key="1">
    <source>
        <dbReference type="EMBL" id="MDR7335863.1"/>
    </source>
</evidence>
<organism evidence="1 2">
    <name type="scientific">Roseateles asaccharophilus</name>
    <dbReference type="NCBI Taxonomy" id="582607"/>
    <lineage>
        <taxon>Bacteria</taxon>
        <taxon>Pseudomonadati</taxon>
        <taxon>Pseudomonadota</taxon>
        <taxon>Betaproteobacteria</taxon>
        <taxon>Burkholderiales</taxon>
        <taxon>Sphaerotilaceae</taxon>
        <taxon>Roseateles</taxon>
    </lineage>
</organism>
<dbReference type="EMBL" id="JAVDXV010000012">
    <property type="protein sequence ID" value="MDR7335863.1"/>
    <property type="molecule type" value="Genomic_DNA"/>
</dbReference>
<comment type="caution">
    <text evidence="1">The sequence shown here is derived from an EMBL/GenBank/DDBJ whole genome shotgun (WGS) entry which is preliminary data.</text>
</comment>
<proteinExistence type="predicted"/>
<keyword evidence="2" id="KW-1185">Reference proteome</keyword>
<protein>
    <submittedName>
        <fullName evidence="1">Uncharacterized protein</fullName>
    </submittedName>
</protein>
<dbReference type="Proteomes" id="UP001180825">
    <property type="component" value="Unassembled WGS sequence"/>
</dbReference>
<name>A0ABU2AGU4_9BURK</name>
<sequence>MPAAEFNGAAPLACTLRPGDMAARLTRIQQLTRNHLRSHCLQGSTLRLFYAPNAAPELAAIIVLERECCAFLTFHLAESRDAVELLIIGPTDQADDAQWLFSQFLPATPTLPPPGPGACGCVKG</sequence>
<reference evidence="1 2" key="1">
    <citation type="submission" date="2023-07" db="EMBL/GenBank/DDBJ databases">
        <title>Sorghum-associated microbial communities from plants grown in Nebraska, USA.</title>
        <authorList>
            <person name="Schachtman D."/>
        </authorList>
    </citation>
    <scope>NUCLEOTIDE SEQUENCE [LARGE SCALE GENOMIC DNA]</scope>
    <source>
        <strain evidence="1 2">BE316</strain>
    </source>
</reference>